<reference evidence="4 5" key="1">
    <citation type="submission" date="2016-08" db="EMBL/GenBank/DDBJ databases">
        <title>Evolution of the type three secretion system and type three effector repertoires in Xanthomonas.</title>
        <authorList>
            <person name="Merda D."/>
            <person name="Briand M."/>
            <person name="Bosis E."/>
            <person name="Rousseau C."/>
            <person name="Portier P."/>
            <person name="Jacques M.-A."/>
            <person name="Fischer-Le Saux M."/>
        </authorList>
    </citation>
    <scope>NUCLEOTIDE SEQUENCE [LARGE SCALE GENOMIC DNA]</scope>
    <source>
        <strain evidence="4 5">CFBP 4691</strain>
    </source>
</reference>
<gene>
    <name evidence="4" type="ORF">XthCFBP4691_12325</name>
</gene>
<feature type="domain" description="Carrier" evidence="3">
    <location>
        <begin position="13"/>
        <end position="90"/>
    </location>
</feature>
<comment type="caution">
    <text evidence="4">The sequence shown here is derived from an EMBL/GenBank/DDBJ whole genome shotgun (WGS) entry which is preliminary data.</text>
</comment>
<dbReference type="AlphaFoldDB" id="A0A2S6ZDV0"/>
<evidence type="ECO:0000259" key="3">
    <source>
        <dbReference type="PROSITE" id="PS50075"/>
    </source>
</evidence>
<dbReference type="SUPFAM" id="SSF47336">
    <property type="entry name" value="ACP-like"/>
    <property type="match status" value="1"/>
</dbReference>
<sequence>MTDSSMARDCGAPQWSDLRAQVRRSLADYFMTGGMPDEAALLVDDLGADSLDLLQVVDNLNDMFDVDIGVDLLPQMLTVGGACDVVQRLRQGGRTCHHDAIPGAAG</sequence>
<proteinExistence type="predicted"/>
<dbReference type="Proteomes" id="UP000239898">
    <property type="component" value="Unassembled WGS sequence"/>
</dbReference>
<dbReference type="PROSITE" id="PS50075">
    <property type="entry name" value="CARRIER"/>
    <property type="match status" value="1"/>
</dbReference>
<organism evidence="4 5">
    <name type="scientific">Xanthomonas theicola</name>
    <dbReference type="NCBI Taxonomy" id="56464"/>
    <lineage>
        <taxon>Bacteria</taxon>
        <taxon>Pseudomonadati</taxon>
        <taxon>Pseudomonadota</taxon>
        <taxon>Gammaproteobacteria</taxon>
        <taxon>Lysobacterales</taxon>
        <taxon>Lysobacteraceae</taxon>
        <taxon>Xanthomonas</taxon>
    </lineage>
</organism>
<evidence type="ECO:0000256" key="2">
    <source>
        <dbReference type="ARBA" id="ARBA00022553"/>
    </source>
</evidence>
<dbReference type="Pfam" id="PF00550">
    <property type="entry name" value="PP-binding"/>
    <property type="match status" value="1"/>
</dbReference>
<keyword evidence="2" id="KW-0597">Phosphoprotein</keyword>
<dbReference type="InterPro" id="IPR036736">
    <property type="entry name" value="ACP-like_sf"/>
</dbReference>
<keyword evidence="5" id="KW-1185">Reference proteome</keyword>
<dbReference type="InterPro" id="IPR009081">
    <property type="entry name" value="PP-bd_ACP"/>
</dbReference>
<name>A0A2S6ZDV0_9XANT</name>
<keyword evidence="1" id="KW-0596">Phosphopantetheine</keyword>
<dbReference type="EMBL" id="MIGX01000057">
    <property type="protein sequence ID" value="PPT90457.1"/>
    <property type="molecule type" value="Genomic_DNA"/>
</dbReference>
<dbReference type="PROSITE" id="PS00012">
    <property type="entry name" value="PHOSPHOPANTETHEINE"/>
    <property type="match status" value="1"/>
</dbReference>
<dbReference type="Gene3D" id="1.10.1200.10">
    <property type="entry name" value="ACP-like"/>
    <property type="match status" value="1"/>
</dbReference>
<protein>
    <recommendedName>
        <fullName evidence="3">Carrier domain-containing protein</fullName>
    </recommendedName>
</protein>
<evidence type="ECO:0000256" key="1">
    <source>
        <dbReference type="ARBA" id="ARBA00022450"/>
    </source>
</evidence>
<evidence type="ECO:0000313" key="5">
    <source>
        <dbReference type="Proteomes" id="UP000239898"/>
    </source>
</evidence>
<evidence type="ECO:0000313" key="4">
    <source>
        <dbReference type="EMBL" id="PPT90457.1"/>
    </source>
</evidence>
<dbReference type="InterPro" id="IPR006162">
    <property type="entry name" value="Ppantetheine_attach_site"/>
</dbReference>
<accession>A0A2S6ZDV0</accession>